<reference evidence="1" key="1">
    <citation type="submission" date="2020-11" db="EMBL/GenBank/DDBJ databases">
        <authorList>
            <consortium name="DOE Joint Genome Institute"/>
            <person name="Ahrendt S."/>
            <person name="Riley R."/>
            <person name="Andreopoulos W."/>
            <person name="LaButti K."/>
            <person name="Pangilinan J."/>
            <person name="Ruiz-duenas F.J."/>
            <person name="Barrasa J.M."/>
            <person name="Sanchez-Garcia M."/>
            <person name="Camarero S."/>
            <person name="Miyauchi S."/>
            <person name="Serrano A."/>
            <person name="Linde D."/>
            <person name="Babiker R."/>
            <person name="Drula E."/>
            <person name="Ayuso-Fernandez I."/>
            <person name="Pacheco R."/>
            <person name="Padilla G."/>
            <person name="Ferreira P."/>
            <person name="Barriuso J."/>
            <person name="Kellner H."/>
            <person name="Castanera R."/>
            <person name="Alfaro M."/>
            <person name="Ramirez L."/>
            <person name="Pisabarro A.G."/>
            <person name="Kuo A."/>
            <person name="Tritt A."/>
            <person name="Lipzen A."/>
            <person name="He G."/>
            <person name="Yan M."/>
            <person name="Ng V."/>
            <person name="Cullen D."/>
            <person name="Martin F."/>
            <person name="Rosso M.-N."/>
            <person name="Henrissat B."/>
            <person name="Hibbett D."/>
            <person name="Martinez A.T."/>
            <person name="Grigoriev I.V."/>
        </authorList>
    </citation>
    <scope>NUCLEOTIDE SEQUENCE</scope>
    <source>
        <strain evidence="1">AH 44721</strain>
    </source>
</reference>
<organism evidence="1 2">
    <name type="scientific">Gymnopilus junonius</name>
    <name type="common">Spectacular rustgill mushroom</name>
    <name type="synonym">Gymnopilus spectabilis subsp. junonius</name>
    <dbReference type="NCBI Taxonomy" id="109634"/>
    <lineage>
        <taxon>Eukaryota</taxon>
        <taxon>Fungi</taxon>
        <taxon>Dikarya</taxon>
        <taxon>Basidiomycota</taxon>
        <taxon>Agaricomycotina</taxon>
        <taxon>Agaricomycetes</taxon>
        <taxon>Agaricomycetidae</taxon>
        <taxon>Agaricales</taxon>
        <taxon>Agaricineae</taxon>
        <taxon>Hymenogastraceae</taxon>
        <taxon>Gymnopilus</taxon>
    </lineage>
</organism>
<dbReference type="EMBL" id="JADNYJ010000429">
    <property type="protein sequence ID" value="KAF8869533.1"/>
    <property type="molecule type" value="Genomic_DNA"/>
</dbReference>
<evidence type="ECO:0000313" key="1">
    <source>
        <dbReference type="EMBL" id="KAF8869533.1"/>
    </source>
</evidence>
<protein>
    <submittedName>
        <fullName evidence="1">Uncharacterized protein</fullName>
    </submittedName>
</protein>
<evidence type="ECO:0000313" key="2">
    <source>
        <dbReference type="Proteomes" id="UP000724874"/>
    </source>
</evidence>
<comment type="caution">
    <text evidence="1">The sequence shown here is derived from an EMBL/GenBank/DDBJ whole genome shotgun (WGS) entry which is preliminary data.</text>
</comment>
<accession>A0A9P5N8Q3</accession>
<proteinExistence type="predicted"/>
<dbReference type="Proteomes" id="UP000724874">
    <property type="component" value="Unassembled WGS sequence"/>
</dbReference>
<sequence>MTSRSMLQDYIQNLEALIYVSPYSIDLKAFISRFFDTLVPSLNNNSPVDLWPIWSLKVDISGYGWWCGIDKKDQGKRTRDSGIMLHIVGNSERTKSRMASKGREMCPHLATDSDGKGHVMPPKGLPSQCGLTGSLRTAGGDDGMDLPWRNIYQVPRVVYPRFLAGGP</sequence>
<keyword evidence="2" id="KW-1185">Reference proteome</keyword>
<gene>
    <name evidence="1" type="ORF">CPB84DRAFT_1755011</name>
</gene>
<name>A0A9P5N8Q3_GYMJU</name>
<dbReference type="AlphaFoldDB" id="A0A9P5N8Q3"/>